<feature type="region of interest" description="Disordered" evidence="1">
    <location>
        <begin position="39"/>
        <end position="76"/>
    </location>
</feature>
<evidence type="ECO:0000313" key="3">
    <source>
        <dbReference type="Proteomes" id="UP000663305"/>
    </source>
</evidence>
<proteinExistence type="predicted"/>
<dbReference type="GeneID" id="68859666"/>
<name>A0A897NGK2_9EURY</name>
<dbReference type="RefSeq" id="WP_229125207.1">
    <property type="nucleotide sequence ID" value="NZ_CP064789.1"/>
</dbReference>
<organism evidence="2 3">
    <name type="scientific">Halapricum desulfuricans</name>
    <dbReference type="NCBI Taxonomy" id="2841257"/>
    <lineage>
        <taxon>Archaea</taxon>
        <taxon>Methanobacteriati</taxon>
        <taxon>Methanobacteriota</taxon>
        <taxon>Stenosarchaea group</taxon>
        <taxon>Halobacteria</taxon>
        <taxon>Halobacteriales</taxon>
        <taxon>Haloarculaceae</taxon>
        <taxon>Halapricum</taxon>
    </lineage>
</organism>
<dbReference type="AlphaFoldDB" id="A0A897NGK2"/>
<sequence>MNPDELRLHLDDGIGEATSANLTVRWSVQNDYNVHYSDDTGRNLRWDVHPHEYTEPDGDGHHHPPPNASSDDDDVAESCIRVTEIVLVARAVHQLWRAGYESGTAEPLNDATDPP</sequence>
<gene>
    <name evidence="2" type="ORF">HSBGL_0134</name>
</gene>
<reference evidence="2" key="1">
    <citation type="submission" date="2020-11" db="EMBL/GenBank/DDBJ databases">
        <title>Carbohydrate-dependent, anaerobic sulfur respiration: A novel catabolism in halophilic archaea.</title>
        <authorList>
            <person name="Sorokin D.Y."/>
            <person name="Messina E."/>
            <person name="Smedile F."/>
            <person name="La Cono V."/>
            <person name="Hallsworth J.E."/>
            <person name="Yakimov M.M."/>
        </authorList>
    </citation>
    <scope>NUCLEOTIDE SEQUENCE</scope>
    <source>
        <strain evidence="2">HSR-Bgl</strain>
    </source>
</reference>
<dbReference type="Pfam" id="PF20126">
    <property type="entry name" value="TumE"/>
    <property type="match status" value="1"/>
</dbReference>
<dbReference type="EMBL" id="CP064789">
    <property type="protein sequence ID" value="QSG10575.1"/>
    <property type="molecule type" value="Genomic_DNA"/>
</dbReference>
<protein>
    <submittedName>
        <fullName evidence="2">Uncharacterized protein</fullName>
    </submittedName>
</protein>
<dbReference type="InterPro" id="IPR045397">
    <property type="entry name" value="TumE-like"/>
</dbReference>
<accession>A0A897NGK2</accession>
<evidence type="ECO:0000313" key="2">
    <source>
        <dbReference type="EMBL" id="QSG10575.1"/>
    </source>
</evidence>
<feature type="compositionally biased region" description="Basic and acidic residues" evidence="1">
    <location>
        <begin position="39"/>
        <end position="62"/>
    </location>
</feature>
<dbReference type="Proteomes" id="UP000663305">
    <property type="component" value="Chromosome"/>
</dbReference>
<evidence type="ECO:0000256" key="1">
    <source>
        <dbReference type="SAM" id="MobiDB-lite"/>
    </source>
</evidence>